<dbReference type="Gene3D" id="2.60.120.290">
    <property type="entry name" value="Spermadhesin, CUB domain"/>
    <property type="match status" value="1"/>
</dbReference>
<dbReference type="InterPro" id="IPR000859">
    <property type="entry name" value="CUB_dom"/>
</dbReference>
<keyword evidence="5" id="KW-1185">Reference proteome</keyword>
<evidence type="ECO:0000313" key="4">
    <source>
        <dbReference type="EMBL" id="KAL3848404.1"/>
    </source>
</evidence>
<gene>
    <name evidence="4" type="ORF">ACJMK2_019262</name>
</gene>
<evidence type="ECO:0000259" key="3">
    <source>
        <dbReference type="Pfam" id="PF00431"/>
    </source>
</evidence>
<dbReference type="EMBL" id="JBJQND010000016">
    <property type="protein sequence ID" value="KAL3848404.1"/>
    <property type="molecule type" value="Genomic_DNA"/>
</dbReference>
<evidence type="ECO:0000256" key="1">
    <source>
        <dbReference type="ARBA" id="ARBA00023157"/>
    </source>
</evidence>
<proteinExistence type="predicted"/>
<sequence>MLFPPASPLSPLAFTGVVGAVQGIAILSILSVIIQEIVNKRKLRTCGEPPSKIGDFDLVGKHGDAAFYDCPGNKIFRHDITKTCPIIYCQDDGNYSTPVFEPDISICFPPAVRNEVFQSTSGEIKSLNYPSNYTPSPTSVVWNIMVPGKKIKFKIEDLDFDDTTEIQFLCGLGLVIWTYESAVTVIGLEFTCPKPCALIAFIQANGYGGRGFRISYTTEE</sequence>
<name>A0ABD3UFU1_SINWO</name>
<dbReference type="Pfam" id="PF00431">
    <property type="entry name" value="CUB"/>
    <property type="match status" value="1"/>
</dbReference>
<feature type="domain" description="CUB" evidence="3">
    <location>
        <begin position="116"/>
        <end position="165"/>
    </location>
</feature>
<dbReference type="InterPro" id="IPR035914">
    <property type="entry name" value="Sperma_CUB_dom_sf"/>
</dbReference>
<dbReference type="AlphaFoldDB" id="A0ABD3UFU1"/>
<accession>A0ABD3UFU1</accession>
<dbReference type="SUPFAM" id="SSF49854">
    <property type="entry name" value="Spermadhesin, CUB domain"/>
    <property type="match status" value="1"/>
</dbReference>
<protein>
    <recommendedName>
        <fullName evidence="3">CUB domain-containing protein</fullName>
    </recommendedName>
</protein>
<comment type="caution">
    <text evidence="4">The sequence shown here is derived from an EMBL/GenBank/DDBJ whole genome shotgun (WGS) entry which is preliminary data.</text>
</comment>
<evidence type="ECO:0000313" key="5">
    <source>
        <dbReference type="Proteomes" id="UP001634394"/>
    </source>
</evidence>
<keyword evidence="2" id="KW-1133">Transmembrane helix</keyword>
<keyword evidence="2" id="KW-0472">Membrane</keyword>
<evidence type="ECO:0000256" key="2">
    <source>
        <dbReference type="SAM" id="Phobius"/>
    </source>
</evidence>
<feature type="transmembrane region" description="Helical" evidence="2">
    <location>
        <begin position="12"/>
        <end position="34"/>
    </location>
</feature>
<dbReference type="Proteomes" id="UP001634394">
    <property type="component" value="Unassembled WGS sequence"/>
</dbReference>
<reference evidence="4 5" key="1">
    <citation type="submission" date="2024-11" db="EMBL/GenBank/DDBJ databases">
        <title>Chromosome-level genome assembly of the freshwater bivalve Anodonta woodiana.</title>
        <authorList>
            <person name="Chen X."/>
        </authorList>
    </citation>
    <scope>NUCLEOTIDE SEQUENCE [LARGE SCALE GENOMIC DNA]</scope>
    <source>
        <strain evidence="4">MN2024</strain>
        <tissue evidence="4">Gills</tissue>
    </source>
</reference>
<organism evidence="4 5">
    <name type="scientific">Sinanodonta woodiana</name>
    <name type="common">Chinese pond mussel</name>
    <name type="synonym">Anodonta woodiana</name>
    <dbReference type="NCBI Taxonomy" id="1069815"/>
    <lineage>
        <taxon>Eukaryota</taxon>
        <taxon>Metazoa</taxon>
        <taxon>Spiralia</taxon>
        <taxon>Lophotrochozoa</taxon>
        <taxon>Mollusca</taxon>
        <taxon>Bivalvia</taxon>
        <taxon>Autobranchia</taxon>
        <taxon>Heteroconchia</taxon>
        <taxon>Palaeoheterodonta</taxon>
        <taxon>Unionida</taxon>
        <taxon>Unionoidea</taxon>
        <taxon>Unionidae</taxon>
        <taxon>Unioninae</taxon>
        <taxon>Sinanodonta</taxon>
    </lineage>
</organism>
<keyword evidence="1" id="KW-1015">Disulfide bond</keyword>
<keyword evidence="2" id="KW-0812">Transmembrane</keyword>